<dbReference type="Gene3D" id="3.40.50.2000">
    <property type="entry name" value="Glycogen Phosphorylase B"/>
    <property type="match status" value="2"/>
</dbReference>
<dbReference type="GO" id="GO:0035251">
    <property type="term" value="F:UDP-glucosyltransferase activity"/>
    <property type="evidence" value="ECO:0007669"/>
    <property type="project" value="InterPro"/>
</dbReference>
<organism evidence="4 5">
    <name type="scientific">Erythroxylum novogranatense</name>
    <dbReference type="NCBI Taxonomy" id="1862640"/>
    <lineage>
        <taxon>Eukaryota</taxon>
        <taxon>Viridiplantae</taxon>
        <taxon>Streptophyta</taxon>
        <taxon>Embryophyta</taxon>
        <taxon>Tracheophyta</taxon>
        <taxon>Spermatophyta</taxon>
        <taxon>Magnoliopsida</taxon>
        <taxon>eudicotyledons</taxon>
        <taxon>Gunneridae</taxon>
        <taxon>Pentapetalae</taxon>
        <taxon>rosids</taxon>
        <taxon>fabids</taxon>
        <taxon>Malpighiales</taxon>
        <taxon>Erythroxylaceae</taxon>
        <taxon>Erythroxylum</taxon>
    </lineage>
</organism>
<dbReference type="CDD" id="cd03784">
    <property type="entry name" value="GT1_Gtf-like"/>
    <property type="match status" value="1"/>
</dbReference>
<reference evidence="4 5" key="1">
    <citation type="submission" date="2021-09" db="EMBL/GenBank/DDBJ databases">
        <title>Genomic insights and catalytic innovation underlie evolution of tropane alkaloids biosynthesis.</title>
        <authorList>
            <person name="Wang Y.-J."/>
            <person name="Tian T."/>
            <person name="Huang J.-P."/>
            <person name="Huang S.-X."/>
        </authorList>
    </citation>
    <scope>NUCLEOTIDE SEQUENCE [LARGE SCALE GENOMIC DNA]</scope>
    <source>
        <strain evidence="4">KIB-2018</strain>
        <tissue evidence="4">Leaf</tissue>
    </source>
</reference>
<dbReference type="SUPFAM" id="SSF53756">
    <property type="entry name" value="UDP-Glycosyltransferase/glycogen phosphorylase"/>
    <property type="match status" value="1"/>
</dbReference>
<proteinExistence type="inferred from homology"/>
<comment type="caution">
    <text evidence="4">The sequence shown here is derived from an EMBL/GenBank/DDBJ whole genome shotgun (WGS) entry which is preliminary data.</text>
</comment>
<accession>A0AAV8TDG9</accession>
<dbReference type="InterPro" id="IPR050481">
    <property type="entry name" value="UDP-glycosyltransf_plant"/>
</dbReference>
<evidence type="ECO:0000256" key="2">
    <source>
        <dbReference type="ARBA" id="ARBA00022676"/>
    </source>
</evidence>
<gene>
    <name evidence="4" type="ORF">K2173_009113</name>
</gene>
<keyword evidence="5" id="KW-1185">Reference proteome</keyword>
<dbReference type="InterPro" id="IPR002213">
    <property type="entry name" value="UDP_glucos_trans"/>
</dbReference>
<dbReference type="FunFam" id="3.40.50.2000:FF:000037">
    <property type="entry name" value="Glycosyltransferase"/>
    <property type="match status" value="1"/>
</dbReference>
<dbReference type="PANTHER" id="PTHR48049">
    <property type="entry name" value="GLYCOSYLTRANSFERASE"/>
    <property type="match status" value="1"/>
</dbReference>
<evidence type="ECO:0000313" key="5">
    <source>
        <dbReference type="Proteomes" id="UP001159364"/>
    </source>
</evidence>
<dbReference type="AlphaFoldDB" id="A0AAV8TDG9"/>
<evidence type="ECO:0000256" key="1">
    <source>
        <dbReference type="ARBA" id="ARBA00009995"/>
    </source>
</evidence>
<keyword evidence="2" id="KW-0328">Glycosyltransferase</keyword>
<sequence>MASKQYRVMVFPWLAFGHMIPSLELSIKLAAKGIKVSFISTPRNLRRLPTVPGHLTTNLKLMEMILPSVDGLPDNCEATVDLQVDQIQFLKKASDSLQAEMERVMLEDLPDMVLFDLIHCWIPETCSKFGVPSAFFSPFPASTLAFIGPSEELKVPKWRTRPEDFTVKPEWFPFQSSLAFRPDEAPIIFRNYSRIATTIVGCDFVAVRSCREYEGHYINLLEQLYHKPVLPVGLLPPVLPENKDEHHQSLVFVGFGSEYKMPLEQVHELAHGIELSNLSFIWVLRKPRELDISELLPTEFLARTSDRGIVYLGWAPQTQILAHPVIGGCLFHSGWGSIVESLSLGHPQILMPMISDQGLNAKVLVEKGIGLEVPRSKDGSCYRDAIAKSMRVVMVEKEGQELRRQAAEMRAVFGNQDLHDDYIEEFIRYIVNFKKHSTST</sequence>
<evidence type="ECO:0008006" key="6">
    <source>
        <dbReference type="Google" id="ProtNLM"/>
    </source>
</evidence>
<dbReference type="Pfam" id="PF00201">
    <property type="entry name" value="UDPGT"/>
    <property type="match status" value="1"/>
</dbReference>
<evidence type="ECO:0000256" key="3">
    <source>
        <dbReference type="ARBA" id="ARBA00022679"/>
    </source>
</evidence>
<dbReference type="Proteomes" id="UP001159364">
    <property type="component" value="Linkage Group LG05"/>
</dbReference>
<protein>
    <recommendedName>
        <fullName evidence="6">Glycosyltransferase</fullName>
    </recommendedName>
</protein>
<dbReference type="EMBL" id="JAIWQS010000005">
    <property type="protein sequence ID" value="KAJ8764728.1"/>
    <property type="molecule type" value="Genomic_DNA"/>
</dbReference>
<dbReference type="PANTHER" id="PTHR48049:SF75">
    <property type="entry name" value="UDP-RHAMNOSE:RHAMNOSYLTRANSFERASE 1"/>
    <property type="match status" value="1"/>
</dbReference>
<name>A0AAV8TDG9_9ROSI</name>
<comment type="similarity">
    <text evidence="1">Belongs to the UDP-glycosyltransferase family.</text>
</comment>
<evidence type="ECO:0000313" key="4">
    <source>
        <dbReference type="EMBL" id="KAJ8764728.1"/>
    </source>
</evidence>
<keyword evidence="3" id="KW-0808">Transferase</keyword>